<organism evidence="1 2">
    <name type="scientific">Streptomyces goshikiensis</name>
    <dbReference type="NCBI Taxonomy" id="1942"/>
    <lineage>
        <taxon>Bacteria</taxon>
        <taxon>Bacillati</taxon>
        <taxon>Actinomycetota</taxon>
        <taxon>Actinomycetes</taxon>
        <taxon>Kitasatosporales</taxon>
        <taxon>Streptomycetaceae</taxon>
        <taxon>Streptomyces</taxon>
    </lineage>
</organism>
<keyword evidence="2" id="KW-1185">Reference proteome</keyword>
<evidence type="ECO:0000313" key="2">
    <source>
        <dbReference type="Proteomes" id="UP001432075"/>
    </source>
</evidence>
<dbReference type="EMBL" id="CP108057">
    <property type="protein sequence ID" value="WUO47347.1"/>
    <property type="molecule type" value="Genomic_DNA"/>
</dbReference>
<proteinExistence type="predicted"/>
<reference evidence="1" key="1">
    <citation type="submission" date="2022-10" db="EMBL/GenBank/DDBJ databases">
        <title>The complete genomes of actinobacterial strains from the NBC collection.</title>
        <authorList>
            <person name="Joergensen T.S."/>
            <person name="Alvarez Arevalo M."/>
            <person name="Sterndorff E.B."/>
            <person name="Faurdal D."/>
            <person name="Vuksanovic O."/>
            <person name="Mourched A.-S."/>
            <person name="Charusanti P."/>
            <person name="Shaw S."/>
            <person name="Blin K."/>
            <person name="Weber T."/>
        </authorList>
    </citation>
    <scope>NUCLEOTIDE SEQUENCE</scope>
    <source>
        <strain evidence="1">NBC_00283</strain>
    </source>
</reference>
<sequence length="70" mass="7334">MATAFPSMLDDLTELAELTDVSGLTDLVIEDLVATAWAPPRDTFVCWAEAPMGPRVLALPYAASAGLLAA</sequence>
<name>A0ABZ1RKJ5_9ACTN</name>
<gene>
    <name evidence="1" type="ORF">OHU17_16620</name>
</gene>
<protein>
    <submittedName>
        <fullName evidence="1">Uncharacterized protein</fullName>
    </submittedName>
</protein>
<accession>A0ABZ1RKJ5</accession>
<evidence type="ECO:0000313" key="1">
    <source>
        <dbReference type="EMBL" id="WUO47347.1"/>
    </source>
</evidence>
<dbReference type="RefSeq" id="WP_328776101.1">
    <property type="nucleotide sequence ID" value="NZ_CP108057.1"/>
</dbReference>
<dbReference type="Proteomes" id="UP001432075">
    <property type="component" value="Chromosome"/>
</dbReference>